<dbReference type="SUPFAM" id="SSF52540">
    <property type="entry name" value="P-loop containing nucleoside triphosphate hydrolases"/>
    <property type="match status" value="1"/>
</dbReference>
<comment type="caution">
    <text evidence="7">The sequence shown here is derived from an EMBL/GenBank/DDBJ whole genome shotgun (WGS) entry which is preliminary data.</text>
</comment>
<gene>
    <name evidence="6" type="ORF">JYZ213_LOCUS28250</name>
    <name evidence="7" type="ORF">OXD698_LOCUS28658</name>
</gene>
<dbReference type="AlphaFoldDB" id="A0A819MTY6"/>
<keyword evidence="2" id="KW-0547">Nucleotide-binding</keyword>
<evidence type="ECO:0000313" key="7">
    <source>
        <dbReference type="EMBL" id="CAF3985852.1"/>
    </source>
</evidence>
<evidence type="ECO:0000259" key="5">
    <source>
        <dbReference type="Pfam" id="PF04548"/>
    </source>
</evidence>
<dbReference type="Proteomes" id="UP000663845">
    <property type="component" value="Unassembled WGS sequence"/>
</dbReference>
<sequence length="311" mass="34883">MIISKRVVLIGPTGAGKSWLANQLLNRKAFKSAASTKSITNTINEATNEIILEDNKTLKLTVVDTPGIGDTQGRSDKIMDDIVTNIRTHEPNMLLIVLPYGRIDTGLQNKILALNECINGYYESSTLFIMNQIPSDYQLEENDPPQTLKDVICEAHDDFAKNLKLKTLAITIFIQTQREKNNDLKKLMKIMYDTIVHSTNVPPKELRTWTETLDYYQGIIGGKSSTKDSLDKEIARKADLLAFGEFEKKIFPLGIFGGPLGIAAVYFFSDLLQETIQTLRSEIESLSGETANIQHEVEKAKVKLAEIRNYL</sequence>
<name>A0A819MTY6_9BILA</name>
<dbReference type="InterPro" id="IPR045058">
    <property type="entry name" value="GIMA/IAN/Toc"/>
</dbReference>
<dbReference type="PANTHER" id="PTHR10903">
    <property type="entry name" value="GTPASE, IMAP FAMILY MEMBER-RELATED"/>
    <property type="match status" value="1"/>
</dbReference>
<protein>
    <recommendedName>
        <fullName evidence="5">AIG1-type G domain-containing protein</fullName>
    </recommendedName>
</protein>
<keyword evidence="4" id="KW-0175">Coiled coil</keyword>
<organism evidence="7 8">
    <name type="scientific">Adineta steineri</name>
    <dbReference type="NCBI Taxonomy" id="433720"/>
    <lineage>
        <taxon>Eukaryota</taxon>
        <taxon>Metazoa</taxon>
        <taxon>Spiralia</taxon>
        <taxon>Gnathifera</taxon>
        <taxon>Rotifera</taxon>
        <taxon>Eurotatoria</taxon>
        <taxon>Bdelloidea</taxon>
        <taxon>Adinetida</taxon>
        <taxon>Adinetidae</taxon>
        <taxon>Adineta</taxon>
    </lineage>
</organism>
<evidence type="ECO:0000313" key="8">
    <source>
        <dbReference type="Proteomes" id="UP000663844"/>
    </source>
</evidence>
<evidence type="ECO:0000313" key="6">
    <source>
        <dbReference type="EMBL" id="CAF1225620.1"/>
    </source>
</evidence>
<evidence type="ECO:0000256" key="2">
    <source>
        <dbReference type="ARBA" id="ARBA00022741"/>
    </source>
</evidence>
<comment type="similarity">
    <text evidence="1">Belongs to the TRAFAC class TrmE-Era-EngA-EngB-Septin-like GTPase superfamily. AIG1/Toc34/Toc159-like paraseptin GTPase family. IAN subfamily.</text>
</comment>
<dbReference type="EMBL" id="CAJNOG010000407">
    <property type="protein sequence ID" value="CAF1225620.1"/>
    <property type="molecule type" value="Genomic_DNA"/>
</dbReference>
<evidence type="ECO:0000256" key="4">
    <source>
        <dbReference type="SAM" id="Coils"/>
    </source>
</evidence>
<feature type="domain" description="AIG1-type G" evidence="5">
    <location>
        <begin position="5"/>
        <end position="114"/>
    </location>
</feature>
<dbReference type="GO" id="GO:0005525">
    <property type="term" value="F:GTP binding"/>
    <property type="evidence" value="ECO:0007669"/>
    <property type="project" value="UniProtKB-KW"/>
</dbReference>
<keyword evidence="3" id="KW-0342">GTP-binding</keyword>
<dbReference type="Gene3D" id="3.40.50.300">
    <property type="entry name" value="P-loop containing nucleotide triphosphate hydrolases"/>
    <property type="match status" value="1"/>
</dbReference>
<evidence type="ECO:0000256" key="3">
    <source>
        <dbReference type="ARBA" id="ARBA00023134"/>
    </source>
</evidence>
<feature type="coiled-coil region" evidence="4">
    <location>
        <begin position="269"/>
        <end position="303"/>
    </location>
</feature>
<dbReference type="EMBL" id="CAJOAZ010003116">
    <property type="protein sequence ID" value="CAF3985852.1"/>
    <property type="molecule type" value="Genomic_DNA"/>
</dbReference>
<evidence type="ECO:0000256" key="1">
    <source>
        <dbReference type="ARBA" id="ARBA00008535"/>
    </source>
</evidence>
<accession>A0A819MTY6</accession>
<dbReference type="Proteomes" id="UP000663844">
    <property type="component" value="Unassembled WGS sequence"/>
</dbReference>
<proteinExistence type="inferred from homology"/>
<dbReference type="InterPro" id="IPR027417">
    <property type="entry name" value="P-loop_NTPase"/>
</dbReference>
<dbReference type="Pfam" id="PF04548">
    <property type="entry name" value="AIG1"/>
    <property type="match status" value="1"/>
</dbReference>
<dbReference type="PANTHER" id="PTHR10903:SF184">
    <property type="entry name" value="GTP-BINDING PROTEIN A"/>
    <property type="match status" value="1"/>
</dbReference>
<reference evidence="7" key="1">
    <citation type="submission" date="2021-02" db="EMBL/GenBank/DDBJ databases">
        <authorList>
            <person name="Nowell W R."/>
        </authorList>
    </citation>
    <scope>NUCLEOTIDE SEQUENCE</scope>
</reference>
<dbReference type="InterPro" id="IPR006703">
    <property type="entry name" value="G_AIG1"/>
</dbReference>